<evidence type="ECO:0000313" key="1">
    <source>
        <dbReference type="EMBL" id="MBZ2166617.1"/>
    </source>
</evidence>
<dbReference type="EMBL" id="JAIOUQ010000014">
    <property type="protein sequence ID" value="MBZ2166617.1"/>
    <property type="molecule type" value="Genomic_DNA"/>
</dbReference>
<dbReference type="RefSeq" id="WP_223792167.1">
    <property type="nucleotide sequence ID" value="NZ_JAIOUQ010000014.1"/>
</dbReference>
<keyword evidence="2" id="KW-1185">Reference proteome</keyword>
<comment type="caution">
    <text evidence="1">The sequence shown here is derived from an EMBL/GenBank/DDBJ whole genome shotgun (WGS) entry which is preliminary data.</text>
</comment>
<sequence length="71" mass="8564">MSCYIRHMKDFLSDLDIEPETKEERKEVDLAIRNAICKKSTDKCNEVWKELKIWLDDTQKKKKLQSNLMNF</sequence>
<protein>
    <submittedName>
        <fullName evidence="1">Uncharacterized protein</fullName>
    </submittedName>
</protein>
<proteinExistence type="predicted"/>
<name>A0A8T5UWF5_9EURY</name>
<dbReference type="Proteomes" id="UP000825933">
    <property type="component" value="Unassembled WGS sequence"/>
</dbReference>
<evidence type="ECO:0000313" key="2">
    <source>
        <dbReference type="Proteomes" id="UP000825933"/>
    </source>
</evidence>
<gene>
    <name evidence="1" type="ORF">K8N75_11265</name>
</gene>
<accession>A0A8T5UWF5</accession>
<reference evidence="2" key="1">
    <citation type="journal article" date="2022" name="Microbiol. Resour. Announc.">
        <title>Draft Genome Sequence of a Methanogenic Archaeon from West Spitsbergen Permafrost.</title>
        <authorList>
            <person name="Trubitsyn V."/>
            <person name="Rivkina E."/>
            <person name="Shcherbakova V."/>
        </authorList>
    </citation>
    <scope>NUCLEOTIDE SEQUENCE [LARGE SCALE GENOMIC DNA]</scope>
    <source>
        <strain evidence="2">VT</strain>
    </source>
</reference>
<dbReference type="AlphaFoldDB" id="A0A8T5UWF5"/>
<organism evidence="1 2">
    <name type="scientific">Methanobacterium spitsbergense</name>
    <dbReference type="NCBI Taxonomy" id="2874285"/>
    <lineage>
        <taxon>Archaea</taxon>
        <taxon>Methanobacteriati</taxon>
        <taxon>Methanobacteriota</taxon>
        <taxon>Methanomada group</taxon>
        <taxon>Methanobacteria</taxon>
        <taxon>Methanobacteriales</taxon>
        <taxon>Methanobacteriaceae</taxon>
        <taxon>Methanobacterium</taxon>
    </lineage>
</organism>